<dbReference type="EMBL" id="CAWUFR010000033">
    <property type="protein sequence ID" value="CAK6958218.1"/>
    <property type="molecule type" value="Genomic_DNA"/>
</dbReference>
<feature type="transmembrane region" description="Helical" evidence="2">
    <location>
        <begin position="35"/>
        <end position="55"/>
    </location>
</feature>
<gene>
    <name evidence="3" type="ORF">FSCOSCO3_A000875</name>
</gene>
<comment type="caution">
    <text evidence="3">The sequence shown here is derived from an EMBL/GenBank/DDBJ whole genome shotgun (WGS) entry which is preliminary data.</text>
</comment>
<keyword evidence="2" id="KW-1133">Transmembrane helix</keyword>
<name>A0AAV1NGT8_SCOSC</name>
<keyword evidence="1" id="KW-0175">Coiled coil</keyword>
<evidence type="ECO:0000256" key="2">
    <source>
        <dbReference type="SAM" id="Phobius"/>
    </source>
</evidence>
<evidence type="ECO:0000256" key="1">
    <source>
        <dbReference type="SAM" id="Coils"/>
    </source>
</evidence>
<accession>A0AAV1NGT8</accession>
<reference evidence="3 4" key="1">
    <citation type="submission" date="2024-01" db="EMBL/GenBank/DDBJ databases">
        <authorList>
            <person name="Alioto T."/>
            <person name="Alioto T."/>
            <person name="Gomez Garrido J."/>
        </authorList>
    </citation>
    <scope>NUCLEOTIDE SEQUENCE [LARGE SCALE GENOMIC DNA]</scope>
</reference>
<dbReference type="Proteomes" id="UP001314229">
    <property type="component" value="Unassembled WGS sequence"/>
</dbReference>
<evidence type="ECO:0000313" key="3">
    <source>
        <dbReference type="EMBL" id="CAK6958218.1"/>
    </source>
</evidence>
<keyword evidence="4" id="KW-1185">Reference proteome</keyword>
<keyword evidence="2" id="KW-0812">Transmembrane</keyword>
<proteinExistence type="predicted"/>
<organism evidence="3 4">
    <name type="scientific">Scomber scombrus</name>
    <name type="common">Atlantic mackerel</name>
    <name type="synonym">Scomber vernalis</name>
    <dbReference type="NCBI Taxonomy" id="13677"/>
    <lineage>
        <taxon>Eukaryota</taxon>
        <taxon>Metazoa</taxon>
        <taxon>Chordata</taxon>
        <taxon>Craniata</taxon>
        <taxon>Vertebrata</taxon>
        <taxon>Euteleostomi</taxon>
        <taxon>Actinopterygii</taxon>
        <taxon>Neopterygii</taxon>
        <taxon>Teleostei</taxon>
        <taxon>Neoteleostei</taxon>
        <taxon>Acanthomorphata</taxon>
        <taxon>Pelagiaria</taxon>
        <taxon>Scombriformes</taxon>
        <taxon>Scombridae</taxon>
        <taxon>Scomber</taxon>
    </lineage>
</organism>
<feature type="coiled-coil region" evidence="1">
    <location>
        <begin position="101"/>
        <end position="128"/>
    </location>
</feature>
<evidence type="ECO:0000313" key="4">
    <source>
        <dbReference type="Proteomes" id="UP001314229"/>
    </source>
</evidence>
<dbReference type="AlphaFoldDB" id="A0AAV1NGT8"/>
<sequence>MGDIVLSEFATVHEITGWRQPDRNRSNTEQSERRLLKIGLLILGVLCIIQATLNISMRLALYSKEDADQFPFNFSKIEEVCQLDQSQQNSTQFCFCCKKLLRGLLKENKALESERDRLQGIINTLAQEHDDYNNLESGSGSFDGSSE</sequence>
<protein>
    <submittedName>
        <fullName evidence="3">Uncharacterized protein</fullName>
    </submittedName>
</protein>
<keyword evidence="2" id="KW-0472">Membrane</keyword>